<evidence type="ECO:0000313" key="2">
    <source>
        <dbReference type="EMBL" id="KAK1407481.1"/>
    </source>
</evidence>
<dbReference type="EMBL" id="JAUHHV010000011">
    <property type="protein sequence ID" value="KAK1407481.1"/>
    <property type="molecule type" value="Genomic_DNA"/>
</dbReference>
<dbReference type="Proteomes" id="UP001229421">
    <property type="component" value="Unassembled WGS sequence"/>
</dbReference>
<organism evidence="2 3">
    <name type="scientific">Tagetes erecta</name>
    <name type="common">African marigold</name>
    <dbReference type="NCBI Taxonomy" id="13708"/>
    <lineage>
        <taxon>Eukaryota</taxon>
        <taxon>Viridiplantae</taxon>
        <taxon>Streptophyta</taxon>
        <taxon>Embryophyta</taxon>
        <taxon>Tracheophyta</taxon>
        <taxon>Spermatophyta</taxon>
        <taxon>Magnoliopsida</taxon>
        <taxon>eudicotyledons</taxon>
        <taxon>Gunneridae</taxon>
        <taxon>Pentapetalae</taxon>
        <taxon>asterids</taxon>
        <taxon>campanulids</taxon>
        <taxon>Asterales</taxon>
        <taxon>Asteraceae</taxon>
        <taxon>Asteroideae</taxon>
        <taxon>Heliantheae alliance</taxon>
        <taxon>Tageteae</taxon>
        <taxon>Tagetes</taxon>
    </lineage>
</organism>
<gene>
    <name evidence="2" type="ORF">QVD17_39097</name>
</gene>
<reference evidence="2" key="1">
    <citation type="journal article" date="2023" name="bioRxiv">
        <title>Improved chromosome-level genome assembly for marigold (Tagetes erecta).</title>
        <authorList>
            <person name="Jiang F."/>
            <person name="Yuan L."/>
            <person name="Wang S."/>
            <person name="Wang H."/>
            <person name="Xu D."/>
            <person name="Wang A."/>
            <person name="Fan W."/>
        </authorList>
    </citation>
    <scope>NUCLEOTIDE SEQUENCE</scope>
    <source>
        <strain evidence="2">WSJ</strain>
        <tissue evidence="2">Leaf</tissue>
    </source>
</reference>
<name>A0AAD8JPM1_TARER</name>
<accession>A0AAD8JPM1</accession>
<evidence type="ECO:0000313" key="3">
    <source>
        <dbReference type="Proteomes" id="UP001229421"/>
    </source>
</evidence>
<keyword evidence="3" id="KW-1185">Reference proteome</keyword>
<proteinExistence type="predicted"/>
<sequence length="151" mass="15551">MFLVETKFKEVELGVSDGLVVVDGDGEVLFVLGFGEFETVGGGWEDGGEVKIGGVEEVVGGEVVGVIRDDDGELGGDAVEEGFDGGGDVVVEVEWEEGFDEDGGGGDGCGGGDDGLWWWEGKGIHHDDDDGGGGGGGGRRMEEGGGRWRLI</sequence>
<feature type="region of interest" description="Disordered" evidence="1">
    <location>
        <begin position="125"/>
        <end position="151"/>
    </location>
</feature>
<protein>
    <submittedName>
        <fullName evidence="2">Uncharacterized protein</fullName>
    </submittedName>
</protein>
<evidence type="ECO:0000256" key="1">
    <source>
        <dbReference type="SAM" id="MobiDB-lite"/>
    </source>
</evidence>
<dbReference type="AlphaFoldDB" id="A0AAD8JPM1"/>
<comment type="caution">
    <text evidence="2">The sequence shown here is derived from an EMBL/GenBank/DDBJ whole genome shotgun (WGS) entry which is preliminary data.</text>
</comment>
<feature type="compositionally biased region" description="Basic and acidic residues" evidence="1">
    <location>
        <begin position="139"/>
        <end position="151"/>
    </location>
</feature>